<dbReference type="AlphaFoldDB" id="A0A916SQD3"/>
<protein>
    <submittedName>
        <fullName evidence="2">Uncharacterized protein</fullName>
    </submittedName>
</protein>
<comment type="caution">
    <text evidence="2">The sequence shown here is derived from an EMBL/GenBank/DDBJ whole genome shotgun (WGS) entry which is preliminary data.</text>
</comment>
<keyword evidence="1" id="KW-0732">Signal</keyword>
<sequence length="304" mass="33701">MNAKIFAFFLLFTNTAFAQPVVIQGEELKTYVVGEKGRKFTIADGETISFLPDGTFVNCNPKQDCDSGTYVIETSRVVRKYDSWKLNGSSLMPITFRKDGADEFFNVRMIASRNEEVSVMGQKTTYQFIALAERGREIYEADIKSVSARLNVSGGITTIRYGNGRVDAFDSSMSMMDFVSPARRGKLAGNQFHWKPSDLTPGKKQSIRTSMVSAFSCGVIQLDYSDVSLKEGHRKLLIKGKEVDVPVVEVSFDGRWAGTCGTGKDQQEIVYAPSLGLIIESTLLNYHPDSFLNSGQKVKLVSLD</sequence>
<organism evidence="2 3">
    <name type="scientific">Polaromonas eurypsychrophila</name>
    <dbReference type="NCBI Taxonomy" id="1614635"/>
    <lineage>
        <taxon>Bacteria</taxon>
        <taxon>Pseudomonadati</taxon>
        <taxon>Pseudomonadota</taxon>
        <taxon>Betaproteobacteria</taxon>
        <taxon>Burkholderiales</taxon>
        <taxon>Comamonadaceae</taxon>
        <taxon>Polaromonas</taxon>
    </lineage>
</organism>
<dbReference type="RefSeq" id="WP_188709835.1">
    <property type="nucleotide sequence ID" value="NZ_BMIG01000017.1"/>
</dbReference>
<keyword evidence="3" id="KW-1185">Reference proteome</keyword>
<evidence type="ECO:0000313" key="3">
    <source>
        <dbReference type="Proteomes" id="UP000620596"/>
    </source>
</evidence>
<dbReference type="Proteomes" id="UP000620596">
    <property type="component" value="Unassembled WGS sequence"/>
</dbReference>
<evidence type="ECO:0000313" key="2">
    <source>
        <dbReference type="EMBL" id="GGB11402.1"/>
    </source>
</evidence>
<reference evidence="2" key="1">
    <citation type="journal article" date="2014" name="Int. J. Syst. Evol. Microbiol.">
        <title>Complete genome sequence of Corynebacterium casei LMG S-19264T (=DSM 44701T), isolated from a smear-ripened cheese.</title>
        <authorList>
            <consortium name="US DOE Joint Genome Institute (JGI-PGF)"/>
            <person name="Walter F."/>
            <person name="Albersmeier A."/>
            <person name="Kalinowski J."/>
            <person name="Ruckert C."/>
        </authorList>
    </citation>
    <scope>NUCLEOTIDE SEQUENCE</scope>
    <source>
        <strain evidence="2">CGMCC 1.15322</strain>
    </source>
</reference>
<reference evidence="2" key="2">
    <citation type="submission" date="2020-09" db="EMBL/GenBank/DDBJ databases">
        <authorList>
            <person name="Sun Q."/>
            <person name="Zhou Y."/>
        </authorList>
    </citation>
    <scope>NUCLEOTIDE SEQUENCE</scope>
    <source>
        <strain evidence="2">CGMCC 1.15322</strain>
    </source>
</reference>
<name>A0A916SQD3_9BURK</name>
<feature type="chain" id="PRO_5036742854" evidence="1">
    <location>
        <begin position="19"/>
        <end position="304"/>
    </location>
</feature>
<evidence type="ECO:0000256" key="1">
    <source>
        <dbReference type="SAM" id="SignalP"/>
    </source>
</evidence>
<accession>A0A916SQD3</accession>
<proteinExistence type="predicted"/>
<gene>
    <name evidence="2" type="ORF">GCM10011496_35400</name>
</gene>
<feature type="signal peptide" evidence="1">
    <location>
        <begin position="1"/>
        <end position="18"/>
    </location>
</feature>
<dbReference type="EMBL" id="BMIG01000017">
    <property type="protein sequence ID" value="GGB11402.1"/>
    <property type="molecule type" value="Genomic_DNA"/>
</dbReference>